<sequence length="483" mass="52629">MTHTVEKIGGTCMSRAPELVDALFLHDPKAVYNRVFVVSAFGGITNKLLEHKKTGSPGIYARFVSDDSGAGWVDALRDTAETMCATHAEILTHDGDRERADAFVRDRMEGARACMLDLQRLGSYGHFRIDQQMMTLRELLSGMGEAHSAFVTTLLLQRNGVNARFVDLTGWRDEENPTLADRLTQAMAGIDLSAELPIVTGYAQCSEGLMREYDRGYSEVVFAHLAALSCAREAIIHKEFHLSSADPKIVGVDAVRKIGRTSYDVADQLSNLGMEAIHPNAARVLRRADVPLRVKHAFEPHDPGTLIGPEGGQANRVEMVTGLPVQAFEVHEPDMVGVKGYDATVLQALTRHNLWIVSKHSNANTITHYIDGSLKALRRAEQEVLKAYPNAEISTRALSMVAVIGSDLSDVSVLSRGLLALEAAGLRPLAAQQGLRRIEAQFLLPRDEMDNAIKALHEALVTDATGKRNSGKAGKKGPALRAA</sequence>
<dbReference type="InterPro" id="IPR036393">
    <property type="entry name" value="AceGlu_kinase-like_sf"/>
</dbReference>
<comment type="caution">
    <text evidence="10">The sequence shown here is derived from an EMBL/GenBank/DDBJ whole genome shotgun (WGS) entry which is preliminary data.</text>
</comment>
<reference evidence="9 12" key="2">
    <citation type="submission" date="2016-01" db="EMBL/GenBank/DDBJ databases">
        <authorList>
            <person name="Varghese N."/>
        </authorList>
    </citation>
    <scope>NUCLEOTIDE SEQUENCE [LARGE SCALE GENOMIC DNA]</scope>
    <source>
        <strain evidence="9 12">HL-91</strain>
    </source>
</reference>
<dbReference type="EMBL" id="LJSG01000013">
    <property type="protein sequence ID" value="KPP91696.1"/>
    <property type="molecule type" value="Genomic_DNA"/>
</dbReference>
<organism evidence="10 11">
    <name type="scientific">Roseibaca calidilacus</name>
    <dbReference type="NCBI Taxonomy" id="1666912"/>
    <lineage>
        <taxon>Bacteria</taxon>
        <taxon>Pseudomonadati</taxon>
        <taxon>Pseudomonadota</taxon>
        <taxon>Alphaproteobacteria</taxon>
        <taxon>Rhodobacterales</taxon>
        <taxon>Paracoccaceae</taxon>
        <taxon>Roseinatronobacter</taxon>
    </lineage>
</organism>
<dbReference type="PANTHER" id="PTHR21499">
    <property type="entry name" value="ASPARTATE KINASE"/>
    <property type="match status" value="1"/>
</dbReference>
<dbReference type="Pfam" id="PF00696">
    <property type="entry name" value="AA_kinase"/>
    <property type="match status" value="1"/>
</dbReference>
<keyword evidence="6" id="KW-0067">ATP-binding</keyword>
<dbReference type="NCBIfam" id="NF006614">
    <property type="entry name" value="PRK09181.1"/>
    <property type="match status" value="1"/>
</dbReference>
<dbReference type="InterPro" id="IPR001048">
    <property type="entry name" value="Asp/Glu/Uridylate_kinase"/>
</dbReference>
<evidence type="ECO:0000313" key="11">
    <source>
        <dbReference type="Proteomes" id="UP000050413"/>
    </source>
</evidence>
<keyword evidence="3" id="KW-0808">Transferase</keyword>
<dbReference type="Proteomes" id="UP000182045">
    <property type="component" value="Unassembled WGS sequence"/>
</dbReference>
<dbReference type="CDD" id="cd04910">
    <property type="entry name" value="ACT_AK-Ectoine_1"/>
    <property type="match status" value="1"/>
</dbReference>
<comment type="catalytic activity">
    <reaction evidence="7">
        <text>L-aspartate + ATP = 4-phospho-L-aspartate + ADP</text>
        <dbReference type="Rhea" id="RHEA:23776"/>
        <dbReference type="ChEBI" id="CHEBI:29991"/>
        <dbReference type="ChEBI" id="CHEBI:30616"/>
        <dbReference type="ChEBI" id="CHEBI:57535"/>
        <dbReference type="ChEBI" id="CHEBI:456216"/>
        <dbReference type="EC" id="2.7.2.4"/>
    </reaction>
</comment>
<dbReference type="PANTHER" id="PTHR21499:SF3">
    <property type="entry name" value="ASPARTOKINASE"/>
    <property type="match status" value="1"/>
</dbReference>
<evidence type="ECO:0000256" key="5">
    <source>
        <dbReference type="ARBA" id="ARBA00022777"/>
    </source>
</evidence>
<keyword evidence="12" id="KW-1185">Reference proteome</keyword>
<dbReference type="STRING" id="1666912.Ga0058931_2518"/>
<dbReference type="InterPro" id="IPR045865">
    <property type="entry name" value="ACT-like_dom_sf"/>
</dbReference>
<protein>
    <recommendedName>
        <fullName evidence="2">aspartate kinase</fullName>
        <ecNumber evidence="2">2.7.2.4</ecNumber>
    </recommendedName>
</protein>
<dbReference type="Proteomes" id="UP000050413">
    <property type="component" value="Unassembled WGS sequence"/>
</dbReference>
<evidence type="ECO:0000313" key="9">
    <source>
        <dbReference type="EMBL" id="CUX82671.1"/>
    </source>
</evidence>
<dbReference type="RefSeq" id="WP_072246620.1">
    <property type="nucleotide sequence ID" value="NZ_FBYC01000004.1"/>
</dbReference>
<dbReference type="GO" id="GO:0004072">
    <property type="term" value="F:aspartate kinase activity"/>
    <property type="evidence" value="ECO:0007669"/>
    <property type="project" value="UniProtKB-EC"/>
</dbReference>
<dbReference type="GO" id="GO:0005524">
    <property type="term" value="F:ATP binding"/>
    <property type="evidence" value="ECO:0007669"/>
    <property type="project" value="UniProtKB-KW"/>
</dbReference>
<evidence type="ECO:0000259" key="8">
    <source>
        <dbReference type="Pfam" id="PF00696"/>
    </source>
</evidence>
<evidence type="ECO:0000256" key="1">
    <source>
        <dbReference type="ARBA" id="ARBA00010122"/>
    </source>
</evidence>
<keyword evidence="5 10" id="KW-0418">Kinase</keyword>
<dbReference type="Gene3D" id="3.30.2130.10">
    <property type="entry name" value="VC0802-like"/>
    <property type="match status" value="1"/>
</dbReference>
<dbReference type="OrthoDB" id="9799110at2"/>
<dbReference type="GO" id="GO:0009090">
    <property type="term" value="P:homoserine biosynthetic process"/>
    <property type="evidence" value="ECO:0007669"/>
    <property type="project" value="TreeGrafter"/>
</dbReference>
<accession>A0A0P8ABY4</accession>
<dbReference type="AlphaFoldDB" id="A0A0P8ABY4"/>
<comment type="similarity">
    <text evidence="1">Belongs to the aspartokinase family.</text>
</comment>
<dbReference type="SUPFAM" id="SSF55021">
    <property type="entry name" value="ACT-like"/>
    <property type="match status" value="1"/>
</dbReference>
<evidence type="ECO:0000313" key="10">
    <source>
        <dbReference type="EMBL" id="KPP91696.1"/>
    </source>
</evidence>
<evidence type="ECO:0000256" key="3">
    <source>
        <dbReference type="ARBA" id="ARBA00022679"/>
    </source>
</evidence>
<dbReference type="PATRIC" id="fig|1666912.4.peg.1322"/>
<evidence type="ECO:0000256" key="6">
    <source>
        <dbReference type="ARBA" id="ARBA00022840"/>
    </source>
</evidence>
<dbReference type="EMBL" id="FBYC01000004">
    <property type="protein sequence ID" value="CUX82671.1"/>
    <property type="molecule type" value="Genomic_DNA"/>
</dbReference>
<dbReference type="Gene3D" id="3.40.1160.10">
    <property type="entry name" value="Acetylglutamate kinase-like"/>
    <property type="match status" value="1"/>
</dbReference>
<dbReference type="SUPFAM" id="SSF53633">
    <property type="entry name" value="Carbamate kinase-like"/>
    <property type="match status" value="1"/>
</dbReference>
<dbReference type="EC" id="2.7.2.4" evidence="2"/>
<feature type="domain" description="Aspartate/glutamate/uridylate kinase" evidence="8">
    <location>
        <begin position="4"/>
        <end position="295"/>
    </location>
</feature>
<evidence type="ECO:0000256" key="4">
    <source>
        <dbReference type="ARBA" id="ARBA00022741"/>
    </source>
</evidence>
<name>A0A0P8ABY4_9RHOB</name>
<evidence type="ECO:0000256" key="7">
    <source>
        <dbReference type="ARBA" id="ARBA00047872"/>
    </source>
</evidence>
<gene>
    <name evidence="9" type="ORF">Ga0058931_2518</name>
    <name evidence="10" type="ORF">HLUCCA05_00875</name>
</gene>
<dbReference type="GO" id="GO:0005829">
    <property type="term" value="C:cytosol"/>
    <property type="evidence" value="ECO:0007669"/>
    <property type="project" value="TreeGrafter"/>
</dbReference>
<keyword evidence="4" id="KW-0547">Nucleotide-binding</keyword>
<evidence type="ECO:0000256" key="2">
    <source>
        <dbReference type="ARBA" id="ARBA00013059"/>
    </source>
</evidence>
<evidence type="ECO:0000313" key="12">
    <source>
        <dbReference type="Proteomes" id="UP000182045"/>
    </source>
</evidence>
<proteinExistence type="inferred from homology"/>
<dbReference type="GO" id="GO:0009089">
    <property type="term" value="P:lysine biosynthetic process via diaminopimelate"/>
    <property type="evidence" value="ECO:0007669"/>
    <property type="project" value="TreeGrafter"/>
</dbReference>
<reference evidence="10 11" key="1">
    <citation type="submission" date="2015-09" db="EMBL/GenBank/DDBJ databases">
        <title>Identification and resolution of microdiversity through metagenomic sequencing of parallel consortia.</title>
        <authorList>
            <person name="Nelson W.C."/>
            <person name="Romine M.F."/>
            <person name="Lindemann S.R."/>
        </authorList>
    </citation>
    <scope>NUCLEOTIDE SEQUENCE [LARGE SCALE GENOMIC DNA]</scope>
    <source>
        <strain evidence="10">HL-91</strain>
    </source>
</reference>